<dbReference type="Proteomes" id="UP000092967">
    <property type="component" value="Chromosome"/>
</dbReference>
<dbReference type="Pfam" id="PF00939">
    <property type="entry name" value="Na_sulph_symp"/>
    <property type="match status" value="1"/>
</dbReference>
<feature type="transmembrane region" description="Helical" evidence="5">
    <location>
        <begin position="21"/>
        <end position="42"/>
    </location>
</feature>
<dbReference type="OrthoDB" id="9766267at2"/>
<reference evidence="6 7" key="1">
    <citation type="submission" date="2016-02" db="EMBL/GenBank/DDBJ databases">
        <authorList>
            <person name="Wen L."/>
            <person name="He K."/>
            <person name="Yang H."/>
        </authorList>
    </citation>
    <scope>NUCLEOTIDE SEQUENCE [LARGE SCALE GENOMIC DNA]</scope>
    <source>
        <strain evidence="6 7">CZ1127</strain>
    </source>
</reference>
<evidence type="ECO:0000256" key="4">
    <source>
        <dbReference type="ARBA" id="ARBA00023136"/>
    </source>
</evidence>
<dbReference type="GO" id="GO:0005315">
    <property type="term" value="F:phosphate transmembrane transporter activity"/>
    <property type="evidence" value="ECO:0007669"/>
    <property type="project" value="TreeGrafter"/>
</dbReference>
<feature type="transmembrane region" description="Helical" evidence="5">
    <location>
        <begin position="152"/>
        <end position="184"/>
    </location>
</feature>
<proteinExistence type="predicted"/>
<dbReference type="PANTHER" id="PTHR10283">
    <property type="entry name" value="SOLUTE CARRIER FAMILY 13 MEMBER"/>
    <property type="match status" value="1"/>
</dbReference>
<accession>A0A1B1Y8C1</accession>
<organism evidence="6 7">
    <name type="scientific">Wenyingzhuangia fucanilytica</name>
    <dbReference type="NCBI Taxonomy" id="1790137"/>
    <lineage>
        <taxon>Bacteria</taxon>
        <taxon>Pseudomonadati</taxon>
        <taxon>Bacteroidota</taxon>
        <taxon>Flavobacteriia</taxon>
        <taxon>Flavobacteriales</taxon>
        <taxon>Flavobacteriaceae</taxon>
        <taxon>Wenyingzhuangia</taxon>
    </lineage>
</organism>
<dbReference type="AlphaFoldDB" id="A0A1B1Y8C1"/>
<name>A0A1B1Y8C1_9FLAO</name>
<dbReference type="PANTHER" id="PTHR10283:SF92">
    <property type="entry name" value="LOW-AFFINITY PHOSPHATE TRANSPORTER PHO91"/>
    <property type="match status" value="1"/>
</dbReference>
<dbReference type="EMBL" id="CP014224">
    <property type="protein sequence ID" value="ANW97023.1"/>
    <property type="molecule type" value="Genomic_DNA"/>
</dbReference>
<keyword evidence="3 5" id="KW-1133">Transmembrane helix</keyword>
<keyword evidence="7" id="KW-1185">Reference proteome</keyword>
<keyword evidence="2 5" id="KW-0812">Transmembrane</keyword>
<sequence>MSDSRSASIRKFSRIQHMVNFQGRIINLLLSIIIAFGGTYFLQSPALDTPQVYVLFLLILSVCLWVTEAIPPFTVGLLIFGFLVFALGKHYHDIDPTTSNKIVQKYVQTWSNSVIWLMLGGFFMAEAMQKVGLDKTIFKLTIKRFGTKPRHVLLGIMLVTAIFSMIMSNTATTAMMIASVLPFLKTLPKEAKITKALLIGIPAAASLGGMGTIIGSPPNAVAVDGLLQNGISFGFLEWMMIGFPVAIILVMIFWKILITKYIPKISSIDLGFLSEGEPEEGSNEEIFVMKKKFVLGVLLVTMLLWLTGNIHGISASTVSMLPIMLLTMFRIVDSEDVRKLPWDTLMLVAGGLSLGLAIKETGLAEYYVGLLNEYSLNKYVTMGVFALITVVLSNFMSNTATTTILIPIAIILATDNPIILPLVIGFSASAALFFPISTPPNAIAFSTGLIDQKDFRFGGVIAGLLGPLIVVLVILGFQFFGLI</sequence>
<evidence type="ECO:0000256" key="2">
    <source>
        <dbReference type="ARBA" id="ARBA00022692"/>
    </source>
</evidence>
<gene>
    <name evidence="6" type="ORF">AXE80_12340</name>
</gene>
<dbReference type="InterPro" id="IPR001898">
    <property type="entry name" value="SLC13A/DASS"/>
</dbReference>
<evidence type="ECO:0000256" key="3">
    <source>
        <dbReference type="ARBA" id="ARBA00022989"/>
    </source>
</evidence>
<feature type="transmembrane region" description="Helical" evidence="5">
    <location>
        <begin position="54"/>
        <end position="87"/>
    </location>
</feature>
<feature type="transmembrane region" description="Helical" evidence="5">
    <location>
        <begin position="293"/>
        <end position="320"/>
    </location>
</feature>
<comment type="subcellular location">
    <subcellularLocation>
        <location evidence="1">Membrane</location>
        <topology evidence="1">Multi-pass membrane protein</topology>
    </subcellularLocation>
</comment>
<feature type="transmembrane region" description="Helical" evidence="5">
    <location>
        <begin position="235"/>
        <end position="257"/>
    </location>
</feature>
<feature type="transmembrane region" description="Helical" evidence="5">
    <location>
        <begin position="379"/>
        <end position="412"/>
    </location>
</feature>
<dbReference type="RefSeq" id="WP_068827790.1">
    <property type="nucleotide sequence ID" value="NZ_CP014224.1"/>
</dbReference>
<feature type="transmembrane region" description="Helical" evidence="5">
    <location>
        <begin position="457"/>
        <end position="480"/>
    </location>
</feature>
<evidence type="ECO:0000256" key="1">
    <source>
        <dbReference type="ARBA" id="ARBA00004141"/>
    </source>
</evidence>
<dbReference type="KEGG" id="wfu:AXE80_12340"/>
<feature type="transmembrane region" description="Helical" evidence="5">
    <location>
        <begin position="107"/>
        <end position="125"/>
    </location>
</feature>
<feature type="transmembrane region" description="Helical" evidence="5">
    <location>
        <begin position="196"/>
        <end position="215"/>
    </location>
</feature>
<dbReference type="GO" id="GO:0005886">
    <property type="term" value="C:plasma membrane"/>
    <property type="evidence" value="ECO:0007669"/>
    <property type="project" value="TreeGrafter"/>
</dbReference>
<evidence type="ECO:0000313" key="6">
    <source>
        <dbReference type="EMBL" id="ANW97023.1"/>
    </source>
</evidence>
<evidence type="ECO:0000313" key="7">
    <source>
        <dbReference type="Proteomes" id="UP000092967"/>
    </source>
</evidence>
<protein>
    <submittedName>
        <fullName evidence="6">Transporter</fullName>
    </submittedName>
</protein>
<evidence type="ECO:0000256" key="5">
    <source>
        <dbReference type="SAM" id="Phobius"/>
    </source>
</evidence>
<dbReference type="NCBIfam" id="TIGR00785">
    <property type="entry name" value="dass"/>
    <property type="match status" value="1"/>
</dbReference>
<keyword evidence="4 5" id="KW-0472">Membrane</keyword>
<dbReference type="STRING" id="1790137.AXE80_12340"/>